<evidence type="ECO:0000313" key="7">
    <source>
        <dbReference type="Proteomes" id="UP000678276"/>
    </source>
</evidence>
<gene>
    <name evidence="6" type="ORF">J6595_01030</name>
</gene>
<accession>A0ABS4BBQ2</accession>
<protein>
    <submittedName>
        <fullName evidence="6">Zinc-binding alcohol dehydrogenase</fullName>
    </submittedName>
</protein>
<evidence type="ECO:0000256" key="5">
    <source>
        <dbReference type="ARBA" id="ARBA00023002"/>
    </source>
</evidence>
<evidence type="ECO:0000256" key="1">
    <source>
        <dbReference type="ARBA" id="ARBA00001947"/>
    </source>
</evidence>
<organism evidence="6 7">
    <name type="scientific">Jiella mangrovi</name>
    <dbReference type="NCBI Taxonomy" id="2821407"/>
    <lineage>
        <taxon>Bacteria</taxon>
        <taxon>Pseudomonadati</taxon>
        <taxon>Pseudomonadota</taxon>
        <taxon>Alphaproteobacteria</taxon>
        <taxon>Hyphomicrobiales</taxon>
        <taxon>Aurantimonadaceae</taxon>
        <taxon>Jiella</taxon>
    </lineage>
</organism>
<dbReference type="SUPFAM" id="SSF50129">
    <property type="entry name" value="GroES-like"/>
    <property type="match status" value="1"/>
</dbReference>
<evidence type="ECO:0000256" key="3">
    <source>
        <dbReference type="ARBA" id="ARBA00022723"/>
    </source>
</evidence>
<keyword evidence="7" id="KW-1185">Reference proteome</keyword>
<proteinExistence type="inferred from homology"/>
<dbReference type="CDD" id="cd08255">
    <property type="entry name" value="2-desacetyl-2-hydroxyethyl_bacteriochlorophyllide_like"/>
    <property type="match status" value="1"/>
</dbReference>
<keyword evidence="3" id="KW-0479">Metal-binding</keyword>
<dbReference type="SUPFAM" id="SSF51735">
    <property type="entry name" value="NAD(P)-binding Rossmann-fold domains"/>
    <property type="match status" value="1"/>
</dbReference>
<dbReference type="PANTHER" id="PTHR43350:SF19">
    <property type="entry name" value="D-GULOSIDE 3-DEHYDROGENASE"/>
    <property type="match status" value="1"/>
</dbReference>
<comment type="cofactor">
    <cofactor evidence="1">
        <name>Zn(2+)</name>
        <dbReference type="ChEBI" id="CHEBI:29105"/>
    </cofactor>
</comment>
<dbReference type="Gene3D" id="3.40.50.720">
    <property type="entry name" value="NAD(P)-binding Rossmann-like Domain"/>
    <property type="match status" value="1"/>
</dbReference>
<keyword evidence="5" id="KW-0560">Oxidoreductase</keyword>
<keyword evidence="4" id="KW-0862">Zinc</keyword>
<evidence type="ECO:0000256" key="4">
    <source>
        <dbReference type="ARBA" id="ARBA00022833"/>
    </source>
</evidence>
<dbReference type="EMBL" id="JAGJCF010000001">
    <property type="protein sequence ID" value="MBP0614172.1"/>
    <property type="molecule type" value="Genomic_DNA"/>
</dbReference>
<evidence type="ECO:0000256" key="2">
    <source>
        <dbReference type="ARBA" id="ARBA00008072"/>
    </source>
</evidence>
<dbReference type="InterPro" id="IPR036291">
    <property type="entry name" value="NAD(P)-bd_dom_sf"/>
</dbReference>
<dbReference type="InterPro" id="IPR011032">
    <property type="entry name" value="GroES-like_sf"/>
</dbReference>
<reference evidence="6 7" key="1">
    <citation type="submission" date="2021-04" db="EMBL/GenBank/DDBJ databases">
        <title>Whole genome sequence of Jiella sp. KSK16Y-1.</title>
        <authorList>
            <person name="Tuo L."/>
        </authorList>
    </citation>
    <scope>NUCLEOTIDE SEQUENCE [LARGE SCALE GENOMIC DNA]</scope>
    <source>
        <strain evidence="6 7">KSK16Y-1</strain>
    </source>
</reference>
<name>A0ABS4BBQ2_9HYPH</name>
<dbReference type="Gene3D" id="3.90.180.10">
    <property type="entry name" value="Medium-chain alcohol dehydrogenases, catalytic domain"/>
    <property type="match status" value="1"/>
</dbReference>
<dbReference type="Proteomes" id="UP000678276">
    <property type="component" value="Unassembled WGS sequence"/>
</dbReference>
<evidence type="ECO:0000313" key="6">
    <source>
        <dbReference type="EMBL" id="MBP0614172.1"/>
    </source>
</evidence>
<comment type="caution">
    <text evidence="6">The sequence shown here is derived from an EMBL/GenBank/DDBJ whole genome shotgun (WGS) entry which is preliminary data.</text>
</comment>
<comment type="similarity">
    <text evidence="2">Belongs to the zinc-containing alcohol dehydrogenase family.</text>
</comment>
<dbReference type="PANTHER" id="PTHR43350">
    <property type="entry name" value="NAD-DEPENDENT ALCOHOL DEHYDROGENASE"/>
    <property type="match status" value="1"/>
</dbReference>
<sequence>MGEPGPGEVLVAAKFGAISRGTEALVAAGAVPESEWSRMRAPFQAGEFPFPVKYGYATVGQIVGGDDARFGEWVFCLYPHQDRFVLPGEAAVRLSSDVPPERTVLAANMETALNVVWDAGILPGDDVAIIGGGVVGLLVAFIAARIPATRTTVVDVNRDRAEVAHALGLDFTTPAELPHDCDVVVHASASEAGLASAIEAAGLEARIVEASWYGQRAPNVPLGGAFHSRRLSIVGSQVGSLPAGRAVRWSHRRRLEAAMRLLADERLDRLVTGETGFGELDSRYIDILADPATLCHRIRYD</sequence>